<dbReference type="Proteomes" id="UP001234989">
    <property type="component" value="Chromosome 8"/>
</dbReference>
<sequence length="218" mass="24393">DMALGRDYVRRNAGNDTMEAKVDGDPQESIDKVYKIVGIMGLSLVKMEELAAYQLNDVSQVWFEQWKSGRAFDIGCLTHSLKEEMVVMELVPPLELGMGWDGRHVQPSDSGSVTPKKNRLYALSTCQYCKVSPDVVIGIVKVFHLVFYALLDPSATLSFVTPYMSMRFDVSPKILSSPFHGSTSMDDAIMANRVYRKCLISLSHRVSHVDLVKPVMVL</sequence>
<dbReference type="AlphaFoldDB" id="A0AAF0U968"/>
<accession>A0AAF0U968</accession>
<dbReference type="Pfam" id="PF08284">
    <property type="entry name" value="RVP_2"/>
    <property type="match status" value="1"/>
</dbReference>
<evidence type="ECO:0000313" key="1">
    <source>
        <dbReference type="EMBL" id="WMV41622.1"/>
    </source>
</evidence>
<name>A0AAF0U968_SOLVR</name>
<proteinExistence type="predicted"/>
<dbReference type="EMBL" id="CP133619">
    <property type="protein sequence ID" value="WMV41622.1"/>
    <property type="molecule type" value="Genomic_DNA"/>
</dbReference>
<evidence type="ECO:0000313" key="2">
    <source>
        <dbReference type="Proteomes" id="UP001234989"/>
    </source>
</evidence>
<keyword evidence="2" id="KW-1185">Reference proteome</keyword>
<feature type="non-terminal residue" evidence="1">
    <location>
        <position position="1"/>
    </location>
</feature>
<gene>
    <name evidence="1" type="ORF">MTR67_035007</name>
</gene>
<protein>
    <submittedName>
        <fullName evidence="1">Uncharacterized protein</fullName>
    </submittedName>
</protein>
<organism evidence="1 2">
    <name type="scientific">Solanum verrucosum</name>
    <dbReference type="NCBI Taxonomy" id="315347"/>
    <lineage>
        <taxon>Eukaryota</taxon>
        <taxon>Viridiplantae</taxon>
        <taxon>Streptophyta</taxon>
        <taxon>Embryophyta</taxon>
        <taxon>Tracheophyta</taxon>
        <taxon>Spermatophyta</taxon>
        <taxon>Magnoliopsida</taxon>
        <taxon>eudicotyledons</taxon>
        <taxon>Gunneridae</taxon>
        <taxon>Pentapetalae</taxon>
        <taxon>asterids</taxon>
        <taxon>lamiids</taxon>
        <taxon>Solanales</taxon>
        <taxon>Solanaceae</taxon>
        <taxon>Solanoideae</taxon>
        <taxon>Solaneae</taxon>
        <taxon>Solanum</taxon>
    </lineage>
</organism>
<reference evidence="1" key="1">
    <citation type="submission" date="2023-08" db="EMBL/GenBank/DDBJ databases">
        <title>A de novo genome assembly of Solanum verrucosum Schlechtendal, a Mexican diploid species geographically isolated from the other diploid A-genome species in potato relatives.</title>
        <authorList>
            <person name="Hosaka K."/>
        </authorList>
    </citation>
    <scope>NUCLEOTIDE SEQUENCE</scope>
    <source>
        <tissue evidence="1">Young leaves</tissue>
    </source>
</reference>